<dbReference type="NCBIfam" id="NF012200">
    <property type="entry name" value="choice_anch_D"/>
    <property type="match status" value="1"/>
</dbReference>
<gene>
    <name evidence="7" type="ORF">DN745_09890</name>
</gene>
<evidence type="ECO:0000313" key="7">
    <source>
        <dbReference type="EMBL" id="AWV89629.1"/>
    </source>
</evidence>
<keyword evidence="3" id="KW-0963">Cytoplasm</keyword>
<dbReference type="RefSeq" id="WP_111334444.1">
    <property type="nucleotide sequence ID" value="NZ_CP030032.1"/>
</dbReference>
<dbReference type="InterPro" id="IPR053879">
    <property type="entry name" value="HYDIN_VesB_CFA65-like_Ig"/>
</dbReference>
<dbReference type="Proteomes" id="UP000249799">
    <property type="component" value="Chromosome"/>
</dbReference>
<dbReference type="PROSITE" id="PS51257">
    <property type="entry name" value="PROKAR_LIPOPROTEIN"/>
    <property type="match status" value="1"/>
</dbReference>
<dbReference type="AlphaFoldDB" id="A0A2Z4FKZ0"/>
<keyword evidence="5" id="KW-0966">Cell projection</keyword>
<feature type="domain" description="HYDIN/VesB/CFA65-like Ig-like" evidence="6">
    <location>
        <begin position="281"/>
        <end position="384"/>
    </location>
</feature>
<accession>A0A2Z4FKZ0</accession>
<dbReference type="Gene3D" id="2.60.40.10">
    <property type="entry name" value="Immunoglobulins"/>
    <property type="match status" value="4"/>
</dbReference>
<dbReference type="Pfam" id="PF22544">
    <property type="entry name" value="HYDIN_VesB_CFA65-like_Ig"/>
    <property type="match status" value="1"/>
</dbReference>
<evidence type="ECO:0000256" key="1">
    <source>
        <dbReference type="ARBA" id="ARBA00004138"/>
    </source>
</evidence>
<reference evidence="7 8" key="1">
    <citation type="submission" date="2018-06" db="EMBL/GenBank/DDBJ databases">
        <title>Lujinxingia sediminis gen. nov. sp. nov., a new facultative anaerobic member of the class Deltaproteobacteria, and proposal of Lujinxingaceae fam. nov.</title>
        <authorList>
            <person name="Guo L.-Y."/>
            <person name="Li C.-M."/>
            <person name="Wang S."/>
            <person name="Du Z.-J."/>
        </authorList>
    </citation>
    <scope>NUCLEOTIDE SEQUENCE [LARGE SCALE GENOMIC DNA]</scope>
    <source>
        <strain evidence="7 8">FA350</strain>
    </source>
</reference>
<dbReference type="KEGG" id="bsed:DN745_09890"/>
<evidence type="ECO:0000313" key="8">
    <source>
        <dbReference type="Proteomes" id="UP000249799"/>
    </source>
</evidence>
<dbReference type="GO" id="GO:0005737">
    <property type="term" value="C:cytoplasm"/>
    <property type="evidence" value="ECO:0007669"/>
    <property type="project" value="UniProtKB-SubCell"/>
</dbReference>
<organism evidence="7 8">
    <name type="scientific">Bradymonas sediminis</name>
    <dbReference type="NCBI Taxonomy" id="1548548"/>
    <lineage>
        <taxon>Bacteria</taxon>
        <taxon>Deltaproteobacteria</taxon>
        <taxon>Bradymonadales</taxon>
        <taxon>Bradymonadaceae</taxon>
        <taxon>Bradymonas</taxon>
    </lineage>
</organism>
<proteinExistence type="predicted"/>
<dbReference type="OrthoDB" id="5479562at2"/>
<evidence type="ECO:0000256" key="4">
    <source>
        <dbReference type="ARBA" id="ARBA00023069"/>
    </source>
</evidence>
<evidence type="ECO:0000256" key="3">
    <source>
        <dbReference type="ARBA" id="ARBA00022490"/>
    </source>
</evidence>
<evidence type="ECO:0000256" key="2">
    <source>
        <dbReference type="ARBA" id="ARBA00004496"/>
    </source>
</evidence>
<keyword evidence="8" id="KW-1185">Reference proteome</keyword>
<sequence>MQFFKRHSGALVILLSCLALGLTLGACSDSEGEGSIVTGTSGRLLVQPLNVSFSQVALGETQVQDVTLTNIHPSESLTIYSVALAARDGGRVADLKLLDKPTAEFKLAAEESRTVKVEYRATGEANRAKIDVVSSDPNYGRETPFSLNVDTQANRPQISFSPRTVSFPPVGQARQRPLTIYNYGTAPLIIYDVGYSGSSEFSIDPLSDSEVVLQPYQASLAAQNPSAYGLEVMVHYRPQGAGSAGVGKIRVESNDTQEGTQESGRGIQYVDVLANAVAPCIMVDGSVRNIGPVPVGAVRPHTVLVTNCGSEALVISNIEILENSASNEFSLDFGSWAVEADGSLAESVTIAPNEDTTFRVDYAPREVGSDTGKLLIESNDPAQPEFEVDLVARGSDGVCPVASLQAKVRGETGAGRPTISATPLDYIVLDASGSHDPDGQVVSYEWTALQVPDGTEVDLGPTVEDSADADPSRREFRALLTGTYKLGLEVVDNEGFTSCNQAVATIVAIPNKKIHIELTWHNPEDPDETDANGSDLDLHFVKLGPGKWFESPYDIYFRNSNNSGGGIWNPESPRLDIDDIDGMGPENITLDDPVNCEWYGVGVHYYREAFGTAYATIRIYINENLVFEALNKPMARGNQFWDVGRIHWNQAGSPGFHVYEVDELMPARPAEQPPLVSQSMVNSGLCTIRDLY</sequence>
<dbReference type="InterPro" id="IPR013783">
    <property type="entry name" value="Ig-like_fold"/>
</dbReference>
<comment type="subcellular location">
    <subcellularLocation>
        <location evidence="1">Cell projection</location>
        <location evidence="1">Cilium</location>
    </subcellularLocation>
    <subcellularLocation>
        <location evidence="2">Cytoplasm</location>
    </subcellularLocation>
</comment>
<keyword evidence="4" id="KW-0969">Cilium</keyword>
<evidence type="ECO:0000259" key="6">
    <source>
        <dbReference type="Pfam" id="PF22544"/>
    </source>
</evidence>
<evidence type="ECO:0000256" key="5">
    <source>
        <dbReference type="ARBA" id="ARBA00023273"/>
    </source>
</evidence>
<protein>
    <recommendedName>
        <fullName evidence="6">HYDIN/VesB/CFA65-like Ig-like domain-containing protein</fullName>
    </recommendedName>
</protein>
<dbReference type="EMBL" id="CP030032">
    <property type="protein sequence ID" value="AWV89629.1"/>
    <property type="molecule type" value="Genomic_DNA"/>
</dbReference>
<name>A0A2Z4FKZ0_9DELT</name>